<dbReference type="InterPro" id="IPR014719">
    <property type="entry name" value="Ribosomal_bL12_C/ClpS-like"/>
</dbReference>
<dbReference type="EMBL" id="MRBO01000362">
    <property type="protein sequence ID" value="KAB2585135.1"/>
    <property type="molecule type" value="Genomic_DNA"/>
</dbReference>
<evidence type="ECO:0000313" key="2">
    <source>
        <dbReference type="EMBL" id="KAB2585135.1"/>
    </source>
</evidence>
<evidence type="ECO:0000313" key="3">
    <source>
        <dbReference type="Proteomes" id="UP000325576"/>
    </source>
</evidence>
<keyword evidence="1" id="KW-0472">Membrane</keyword>
<protein>
    <recommendedName>
        <fullName evidence="4">Ribosomal protein L7/L12 C-terminal domain-containing protein</fullName>
    </recommendedName>
</protein>
<organism evidence="2 3">
    <name type="scientific">Rhodococcus erythropolis</name>
    <name type="common">Arthrobacter picolinophilus</name>
    <dbReference type="NCBI Taxonomy" id="1833"/>
    <lineage>
        <taxon>Bacteria</taxon>
        <taxon>Bacillati</taxon>
        <taxon>Actinomycetota</taxon>
        <taxon>Actinomycetes</taxon>
        <taxon>Mycobacteriales</taxon>
        <taxon>Nocardiaceae</taxon>
        <taxon>Rhodococcus</taxon>
        <taxon>Rhodococcus erythropolis group</taxon>
    </lineage>
</organism>
<gene>
    <name evidence="2" type="ORF">BS297_11910</name>
</gene>
<keyword evidence="1" id="KW-1133">Transmembrane helix</keyword>
<name>A0A5N5E409_RHOER</name>
<sequence>MGEAVEHPTAWNWVVVVVIVAGVASFATDAVAMWRKHLARETKPDHTSVALVDVPASDVESAIASTTDRISAIKALREQHRDLGLKDAADLVDAALDVRGA</sequence>
<comment type="caution">
    <text evidence="2">The sequence shown here is derived from an EMBL/GenBank/DDBJ whole genome shotgun (WGS) entry which is preliminary data.</text>
</comment>
<evidence type="ECO:0000256" key="1">
    <source>
        <dbReference type="SAM" id="Phobius"/>
    </source>
</evidence>
<dbReference type="Gene3D" id="3.30.1390.10">
    <property type="match status" value="1"/>
</dbReference>
<dbReference type="Proteomes" id="UP000325576">
    <property type="component" value="Unassembled WGS sequence"/>
</dbReference>
<feature type="transmembrane region" description="Helical" evidence="1">
    <location>
        <begin position="12"/>
        <end position="34"/>
    </location>
</feature>
<accession>A0A5N5E409</accession>
<keyword evidence="1" id="KW-0812">Transmembrane</keyword>
<evidence type="ECO:0008006" key="4">
    <source>
        <dbReference type="Google" id="ProtNLM"/>
    </source>
</evidence>
<dbReference type="AlphaFoldDB" id="A0A5N5E409"/>
<reference evidence="2 3" key="1">
    <citation type="journal article" date="2017" name="Poromechanics V (2013)">
        <title>Genomic Characterization of the Arsenic-Tolerant Actinobacterium, &lt;i&gt;Rhodococcus erythropolis&lt;/i&gt; S43.</title>
        <authorList>
            <person name="Retamal-Morales G."/>
            <person name="Mehnert M."/>
            <person name="Schwabe R."/>
            <person name="Tischler D."/>
            <person name="Schloemann M."/>
            <person name="Levican G.J."/>
        </authorList>
    </citation>
    <scope>NUCLEOTIDE SEQUENCE [LARGE SCALE GENOMIC DNA]</scope>
    <source>
        <strain evidence="2 3">S43</strain>
    </source>
</reference>
<proteinExistence type="predicted"/>